<evidence type="ECO:0000313" key="1">
    <source>
        <dbReference type="EMBL" id="GFO47818.1"/>
    </source>
</evidence>
<dbReference type="PANTHER" id="PTHR32251:SF17">
    <property type="entry name" value="STEROID 5-ALPHA REDUCTASE C-TERMINAL DOMAIN-CONTAINING PROTEIN"/>
    <property type="match status" value="1"/>
</dbReference>
<dbReference type="Pfam" id="PF06966">
    <property type="entry name" value="DUF1295"/>
    <property type="match status" value="1"/>
</dbReference>
<dbReference type="Proteomes" id="UP000735302">
    <property type="component" value="Unassembled WGS sequence"/>
</dbReference>
<keyword evidence="2" id="KW-1185">Reference proteome</keyword>
<sequence>MGNVILKAAAVDFGIQWVAWAVAASFQTEKFFDLTGSLTYITMTLMSLGSNKSYHTRQKVNSGMVLAWATRLGFFLFTRILHDGKDSRFDKVRHRPGTFLIYWTIQ</sequence>
<dbReference type="AlphaFoldDB" id="A0AAV4DTZ7"/>
<proteinExistence type="predicted"/>
<dbReference type="PANTHER" id="PTHR32251">
    <property type="entry name" value="3-OXO-5-ALPHA-STEROID 4-DEHYDROGENASE"/>
    <property type="match status" value="1"/>
</dbReference>
<dbReference type="EMBL" id="BLXT01008354">
    <property type="protein sequence ID" value="GFO47818.1"/>
    <property type="molecule type" value="Genomic_DNA"/>
</dbReference>
<protein>
    <submittedName>
        <fullName evidence="1">Delta(14)-sterol reductase-like</fullName>
    </submittedName>
</protein>
<name>A0AAV4DTZ7_9GAST</name>
<comment type="caution">
    <text evidence="1">The sequence shown here is derived from an EMBL/GenBank/DDBJ whole genome shotgun (WGS) entry which is preliminary data.</text>
</comment>
<dbReference type="InterPro" id="IPR010721">
    <property type="entry name" value="UstE-like"/>
</dbReference>
<accession>A0AAV4DTZ7</accession>
<reference evidence="1 2" key="1">
    <citation type="journal article" date="2021" name="Elife">
        <title>Chloroplast acquisition without the gene transfer in kleptoplastic sea slugs, Plakobranchus ocellatus.</title>
        <authorList>
            <person name="Maeda T."/>
            <person name="Takahashi S."/>
            <person name="Yoshida T."/>
            <person name="Shimamura S."/>
            <person name="Takaki Y."/>
            <person name="Nagai Y."/>
            <person name="Toyoda A."/>
            <person name="Suzuki Y."/>
            <person name="Arimoto A."/>
            <person name="Ishii H."/>
            <person name="Satoh N."/>
            <person name="Nishiyama T."/>
            <person name="Hasebe M."/>
            <person name="Maruyama T."/>
            <person name="Minagawa J."/>
            <person name="Obokata J."/>
            <person name="Shigenobu S."/>
        </authorList>
    </citation>
    <scope>NUCLEOTIDE SEQUENCE [LARGE SCALE GENOMIC DNA]</scope>
</reference>
<evidence type="ECO:0000313" key="2">
    <source>
        <dbReference type="Proteomes" id="UP000735302"/>
    </source>
</evidence>
<feature type="non-terminal residue" evidence="1">
    <location>
        <position position="106"/>
    </location>
</feature>
<organism evidence="1 2">
    <name type="scientific">Plakobranchus ocellatus</name>
    <dbReference type="NCBI Taxonomy" id="259542"/>
    <lineage>
        <taxon>Eukaryota</taxon>
        <taxon>Metazoa</taxon>
        <taxon>Spiralia</taxon>
        <taxon>Lophotrochozoa</taxon>
        <taxon>Mollusca</taxon>
        <taxon>Gastropoda</taxon>
        <taxon>Heterobranchia</taxon>
        <taxon>Euthyneura</taxon>
        <taxon>Panpulmonata</taxon>
        <taxon>Sacoglossa</taxon>
        <taxon>Placobranchoidea</taxon>
        <taxon>Plakobranchidae</taxon>
        <taxon>Plakobranchus</taxon>
    </lineage>
</organism>
<dbReference type="GO" id="GO:0016020">
    <property type="term" value="C:membrane"/>
    <property type="evidence" value="ECO:0007669"/>
    <property type="project" value="TreeGrafter"/>
</dbReference>
<gene>
    <name evidence="1" type="ORF">PoB_007432300</name>
</gene>